<evidence type="ECO:0000256" key="4">
    <source>
        <dbReference type="ARBA" id="ARBA00023136"/>
    </source>
</evidence>
<evidence type="ECO:0000256" key="3">
    <source>
        <dbReference type="ARBA" id="ARBA00022729"/>
    </source>
</evidence>
<dbReference type="Gene3D" id="1.25.40.10">
    <property type="entry name" value="Tetratricopeptide repeat domain"/>
    <property type="match status" value="1"/>
</dbReference>
<feature type="domain" description="RagB/SusD" evidence="6">
    <location>
        <begin position="323"/>
        <end position="542"/>
    </location>
</feature>
<evidence type="ECO:0000313" key="8">
    <source>
        <dbReference type="EMBL" id="RNL84722.1"/>
    </source>
</evidence>
<dbReference type="InterPro" id="IPR012944">
    <property type="entry name" value="SusD_RagB_dom"/>
</dbReference>
<keyword evidence="9" id="KW-1185">Reference proteome</keyword>
<evidence type="ECO:0000256" key="2">
    <source>
        <dbReference type="ARBA" id="ARBA00006275"/>
    </source>
</evidence>
<comment type="similarity">
    <text evidence="2">Belongs to the SusD family.</text>
</comment>
<dbReference type="OrthoDB" id="5694214at2"/>
<dbReference type="Gene3D" id="1.25.40.390">
    <property type="match status" value="1"/>
</dbReference>
<comment type="subcellular location">
    <subcellularLocation>
        <location evidence="1">Cell outer membrane</location>
    </subcellularLocation>
</comment>
<dbReference type="SUPFAM" id="SSF48452">
    <property type="entry name" value="TPR-like"/>
    <property type="match status" value="1"/>
</dbReference>
<reference evidence="8 9" key="1">
    <citation type="submission" date="2018-10" db="EMBL/GenBank/DDBJ databases">
        <title>Sinomicrobium pectinilyticum sp. nov., a pectinase-producing bacterium isolated from alkaline and saline soil, and emended description of the genus Sinomicrobium.</title>
        <authorList>
            <person name="Cheng B."/>
            <person name="Li C."/>
            <person name="Lai Q."/>
            <person name="Du M."/>
            <person name="Shao Z."/>
            <person name="Xu P."/>
            <person name="Yang C."/>
        </authorList>
    </citation>
    <scope>NUCLEOTIDE SEQUENCE [LARGE SCALE GENOMIC DNA]</scope>
    <source>
        <strain evidence="8 9">5DNS001</strain>
    </source>
</reference>
<dbReference type="GO" id="GO:0009279">
    <property type="term" value="C:cell outer membrane"/>
    <property type="evidence" value="ECO:0007669"/>
    <property type="project" value="UniProtKB-SubCell"/>
</dbReference>
<evidence type="ECO:0000313" key="9">
    <source>
        <dbReference type="Proteomes" id="UP000267469"/>
    </source>
</evidence>
<evidence type="ECO:0000256" key="1">
    <source>
        <dbReference type="ARBA" id="ARBA00004442"/>
    </source>
</evidence>
<gene>
    <name evidence="8" type="ORF">ED312_13630</name>
</gene>
<name>A0A3N0EA49_SINP1</name>
<dbReference type="PROSITE" id="PS51257">
    <property type="entry name" value="PROKAR_LIPOPROTEIN"/>
    <property type="match status" value="1"/>
</dbReference>
<keyword evidence="4" id="KW-0472">Membrane</keyword>
<comment type="caution">
    <text evidence="8">The sequence shown here is derived from an EMBL/GenBank/DDBJ whole genome shotgun (WGS) entry which is preliminary data.</text>
</comment>
<dbReference type="RefSeq" id="WP_123216570.1">
    <property type="nucleotide sequence ID" value="NZ_RJTM01000094.1"/>
</dbReference>
<keyword evidence="5" id="KW-0998">Cell outer membrane</keyword>
<dbReference type="Pfam" id="PF07980">
    <property type="entry name" value="SusD_RagB"/>
    <property type="match status" value="1"/>
</dbReference>
<dbReference type="InterPro" id="IPR033985">
    <property type="entry name" value="SusD-like_N"/>
</dbReference>
<dbReference type="EMBL" id="RJTM01000094">
    <property type="protein sequence ID" value="RNL84722.1"/>
    <property type="molecule type" value="Genomic_DNA"/>
</dbReference>
<sequence>MKTIKTHMTILLLIFALTGCTDLKDQNFDTIISDEFNAFEDDVNSLIASAYIPWRELFNKWQSYFWAQEISTDQLVIPKRPWGWVDDGGYRRFHTHRWTSEDAIVTSCWQRAYKGITTCNRVIYQVENDLVPVGEFRESTLAELRVLRATYYWVLCDMYGNTPIVTDFDVPDDFLPVQNTRKEVFDFIIRELKENMENIREDNIQFPSTRMNEWVARTLLAKMYLNAEVYTGTPMWEECMAECDAITGAGLYDLEFDQKSVFATDNWQSTEIIWAFIYNDKFLDQFGDDWNAFDHHMQTLPQEMQRTYNLQNSPWGGICAIPQFINTFDPDDARYRQNWIKGVQRAAGGDTLLVENGEQKGQVLNLVNVLPAIDTTEANHGLRLGKFEYAMGASAILNNAFPFFRYADVLMMKAECLLRTGRADEAAVLVNRVRERSFREAPEKATVTGAELAGGSSYDYGRRDVHQTTSEGGADIQYGRFLDELGYEFFEEARRRQDMIRFGVFTTKSWFSHDASDSYRTLFPIPQVELNKNGNLEQNPGY</sequence>
<evidence type="ECO:0000256" key="5">
    <source>
        <dbReference type="ARBA" id="ARBA00023237"/>
    </source>
</evidence>
<evidence type="ECO:0000259" key="7">
    <source>
        <dbReference type="Pfam" id="PF14322"/>
    </source>
</evidence>
<dbReference type="Gene3D" id="1.10.3780.10">
    <property type="entry name" value="SusD-like"/>
    <property type="match status" value="1"/>
</dbReference>
<dbReference type="AlphaFoldDB" id="A0A3N0EA49"/>
<dbReference type="Pfam" id="PF14322">
    <property type="entry name" value="SusD-like_3"/>
    <property type="match status" value="1"/>
</dbReference>
<dbReference type="Proteomes" id="UP000267469">
    <property type="component" value="Unassembled WGS sequence"/>
</dbReference>
<keyword evidence="3" id="KW-0732">Signal</keyword>
<organism evidence="8 9">
    <name type="scientific">Sinomicrobium pectinilyticum</name>
    <dbReference type="NCBI Taxonomy" id="1084421"/>
    <lineage>
        <taxon>Bacteria</taxon>
        <taxon>Pseudomonadati</taxon>
        <taxon>Bacteroidota</taxon>
        <taxon>Flavobacteriia</taxon>
        <taxon>Flavobacteriales</taxon>
        <taxon>Flavobacteriaceae</taxon>
        <taxon>Sinomicrobium</taxon>
    </lineage>
</organism>
<dbReference type="InterPro" id="IPR011990">
    <property type="entry name" value="TPR-like_helical_dom_sf"/>
</dbReference>
<feature type="domain" description="SusD-like N-terminal" evidence="7">
    <location>
        <begin position="92"/>
        <end position="225"/>
    </location>
</feature>
<proteinExistence type="inferred from homology"/>
<evidence type="ECO:0000259" key="6">
    <source>
        <dbReference type="Pfam" id="PF07980"/>
    </source>
</evidence>
<protein>
    <submittedName>
        <fullName evidence="8">RagB/SusD family nutrient uptake outer membrane protein</fullName>
    </submittedName>
</protein>
<accession>A0A3N0EA49</accession>